<dbReference type="RefSeq" id="WP_133472859.1">
    <property type="nucleotide sequence ID" value="NZ_SNWP01000010.1"/>
</dbReference>
<dbReference type="Proteomes" id="UP000295741">
    <property type="component" value="Unassembled WGS sequence"/>
</dbReference>
<evidence type="ECO:0000313" key="4">
    <source>
        <dbReference type="EMBL" id="TDO28307.1"/>
    </source>
</evidence>
<dbReference type="AlphaFoldDB" id="A0A4R6J0I1"/>
<keyword evidence="5" id="KW-1185">Reference proteome</keyword>
<feature type="repeat" description="TPR" evidence="3">
    <location>
        <begin position="109"/>
        <end position="142"/>
    </location>
</feature>
<comment type="caution">
    <text evidence="4">The sequence shown here is derived from an EMBL/GenBank/DDBJ whole genome shotgun (WGS) entry which is preliminary data.</text>
</comment>
<evidence type="ECO:0000313" key="5">
    <source>
        <dbReference type="Proteomes" id="UP000295741"/>
    </source>
</evidence>
<dbReference type="InterPro" id="IPR011990">
    <property type="entry name" value="TPR-like_helical_dom_sf"/>
</dbReference>
<evidence type="ECO:0000256" key="3">
    <source>
        <dbReference type="PROSITE-ProRule" id="PRU00339"/>
    </source>
</evidence>
<gene>
    <name evidence="4" type="ORF">BC659_0370</name>
</gene>
<name>A0A4R6J0I1_9BACT</name>
<keyword evidence="2 3" id="KW-0802">TPR repeat</keyword>
<feature type="repeat" description="TPR" evidence="3">
    <location>
        <begin position="164"/>
        <end position="197"/>
    </location>
</feature>
<proteinExistence type="predicted"/>
<reference evidence="4 5" key="1">
    <citation type="submission" date="2019-03" db="EMBL/GenBank/DDBJ databases">
        <title>Genomic Encyclopedia of Archaeal and Bacterial Type Strains, Phase II (KMG-II): from individual species to whole genera.</title>
        <authorList>
            <person name="Goeker M."/>
        </authorList>
    </citation>
    <scope>NUCLEOTIDE SEQUENCE [LARGE SCALE GENOMIC DNA]</scope>
    <source>
        <strain evidence="4 5">DSM 28323</strain>
    </source>
</reference>
<keyword evidence="1" id="KW-0677">Repeat</keyword>
<dbReference type="Gene3D" id="1.25.40.10">
    <property type="entry name" value="Tetratricopeptide repeat domain"/>
    <property type="match status" value="1"/>
</dbReference>
<organism evidence="4 5">
    <name type="scientific">Sediminibacterium goheungense</name>
    <dbReference type="NCBI Taxonomy" id="1086393"/>
    <lineage>
        <taxon>Bacteria</taxon>
        <taxon>Pseudomonadati</taxon>
        <taxon>Bacteroidota</taxon>
        <taxon>Chitinophagia</taxon>
        <taxon>Chitinophagales</taxon>
        <taxon>Chitinophagaceae</taxon>
        <taxon>Sediminibacterium</taxon>
    </lineage>
</organism>
<protein>
    <submittedName>
        <fullName evidence="4">Tetratricopeptide repeat protein</fullName>
    </submittedName>
</protein>
<dbReference type="InterPro" id="IPR019734">
    <property type="entry name" value="TPR_rpt"/>
</dbReference>
<dbReference type="SMART" id="SM00028">
    <property type="entry name" value="TPR"/>
    <property type="match status" value="3"/>
</dbReference>
<dbReference type="PROSITE" id="PS51257">
    <property type="entry name" value="PROKAR_LIPOPROTEIN"/>
    <property type="match status" value="1"/>
</dbReference>
<dbReference type="InterPro" id="IPR013105">
    <property type="entry name" value="TPR_2"/>
</dbReference>
<evidence type="ECO:0000256" key="2">
    <source>
        <dbReference type="ARBA" id="ARBA00022803"/>
    </source>
</evidence>
<accession>A0A4R6J0I1</accession>
<dbReference type="PROSITE" id="PS50005">
    <property type="entry name" value="TPR"/>
    <property type="match status" value="2"/>
</dbReference>
<dbReference type="OrthoDB" id="612991at2"/>
<sequence>MKIGLLLSIGLLSLLSCKNISDNHISKSDLFTDLPDSVQAVSLAGDTLYTSLNYPEGSAKYDSAKMNYEASPDNVDHIIWYGRWTAYKGDFRESIRIYTKGIAKFPEDARLYRHRGHRYISIREFNRAIADFEKAAALIKGKKDEVEPDGQPNALNIPISTLHSNTWYHLGLAYYLTNNLTKALPVYEQAVKEADNHDQLTSATHWLYMTLRLLNKKEEAEKILEPIRPTMNIIENTAYHQLCLLYKNQLPVDSLSGEKGAASSNDAVKYGLANWYYYNGDLEKAKLLYEQILQGKSPYSFGSIAAEADYVRRFRK</sequence>
<dbReference type="Pfam" id="PF07719">
    <property type="entry name" value="TPR_2"/>
    <property type="match status" value="1"/>
</dbReference>
<dbReference type="EMBL" id="SNWP01000010">
    <property type="protein sequence ID" value="TDO28307.1"/>
    <property type="molecule type" value="Genomic_DNA"/>
</dbReference>
<evidence type="ECO:0000256" key="1">
    <source>
        <dbReference type="ARBA" id="ARBA00022737"/>
    </source>
</evidence>
<dbReference type="SUPFAM" id="SSF48452">
    <property type="entry name" value="TPR-like"/>
    <property type="match status" value="1"/>
</dbReference>